<dbReference type="GO" id="GO:0005886">
    <property type="term" value="C:plasma membrane"/>
    <property type="evidence" value="ECO:0007669"/>
    <property type="project" value="TreeGrafter"/>
</dbReference>
<dbReference type="SUPFAM" id="SSF52047">
    <property type="entry name" value="RNI-like"/>
    <property type="match status" value="1"/>
</dbReference>
<accession>A0AAD7HS96</accession>
<keyword evidence="3" id="KW-1185">Reference proteome</keyword>
<dbReference type="GO" id="GO:0036286">
    <property type="term" value="C:eisosome filament"/>
    <property type="evidence" value="ECO:0007669"/>
    <property type="project" value="TreeGrafter"/>
</dbReference>
<dbReference type="Gene3D" id="3.80.10.10">
    <property type="entry name" value="Ribonuclease Inhibitor"/>
    <property type="match status" value="1"/>
</dbReference>
<comment type="caution">
    <text evidence="2">The sequence shown here is derived from an EMBL/GenBank/DDBJ whole genome shotgun (WGS) entry which is preliminary data.</text>
</comment>
<organism evidence="2 3">
    <name type="scientific">Mycena metata</name>
    <dbReference type="NCBI Taxonomy" id="1033252"/>
    <lineage>
        <taxon>Eukaryota</taxon>
        <taxon>Fungi</taxon>
        <taxon>Dikarya</taxon>
        <taxon>Basidiomycota</taxon>
        <taxon>Agaricomycotina</taxon>
        <taxon>Agaricomycetes</taxon>
        <taxon>Agaricomycetidae</taxon>
        <taxon>Agaricales</taxon>
        <taxon>Marasmiineae</taxon>
        <taxon>Mycenaceae</taxon>
        <taxon>Mycena</taxon>
    </lineage>
</organism>
<dbReference type="EMBL" id="JARKIB010000181">
    <property type="protein sequence ID" value="KAJ7727236.1"/>
    <property type="molecule type" value="Genomic_DNA"/>
</dbReference>
<feature type="compositionally biased region" description="Polar residues" evidence="1">
    <location>
        <begin position="1328"/>
        <end position="1338"/>
    </location>
</feature>
<evidence type="ECO:0000256" key="1">
    <source>
        <dbReference type="SAM" id="MobiDB-lite"/>
    </source>
</evidence>
<feature type="compositionally biased region" description="Low complexity" evidence="1">
    <location>
        <begin position="1069"/>
        <end position="1079"/>
    </location>
</feature>
<sequence length="1389" mass="148848">MNLPPALSVTELEAHIAQISSDITLQPEVFKNLERTKSTAQRELNAIRDPVARLPLEISSEIFLGCLTLPRKPEAHVAPLLFVNICNAWTDIALSTPALWDTIVLYFRGADCLRSWLPRAGKRMLTIALYRGLDHGVAEVLSQHASQLKHLTLCEEFDEELKTLAAAVESFPQLDTLIIGGLPDEDNDYATFTSSVVLELLPIAPNLVELTIEGLHAVDSPGDNLMLSRLTSLKFDECFRVDRILMSITTPVLETLILPYATISNADFSLFFRRSSPPLQKLVLDEQGGDFDLGEGLMQIPPSVTHLELSPYGRSTVVNLFSDLQDLPSDSLQNLRTLILNIRGFDLTNIEPSWYDALVHFLTPRCTIVRFHLNPHHDIRRYADSQPGEHVCEVFRRLVDRGMQAWIGPDAHNYLPGWLQPPTSSGIFYQFMGHMVHRPADSRLLANLLTQEKEYAKHLATLLDHSNASLASVTAYASSSSPASAHLILTVAGSLSAADEALRHYAAAVDRWRDYLKGLKSLEDEVGNIMRDREILVTRLIKASKPTLHTTHSSSSLPLSPVQSQTSLPFSSTSNAKLVAAQTELQACEAHLAAKESALAERRAALVRDGLAGRCHALAECGLRWSEAGQAGAVAAQGGHGHGQQQSSGSGSGADKDKPLPGVAGSDVSLAPSQSASQINLQFTEPQQQQHIYSDAGLPPPSTSTHDHHELSANHNSLVVARLPVPPAHAMGDLSMPLLHAPFPQHVLARRITEEDLIRAPFGEEGEGSSAGEEDEQTGPLKVVENPRFAVGTKAGSGDGGILRRGDTLKREPTGTLRREATYGGSTLSVPVKSSSGFFGSIRGLFGRKTGGSDIGGVRRRWGKNKGREEEEDSDVEPDARSEPPMGLRARVVSDVGSRRLRRGATEEGARKAEEWVGAQGQGMLLSRRATDAEEKGWMSDGGTTPTGTLVKRRKSKGKKNVTTPTGTMRSVASAASSDSTAEQIHVLPSRHKRRSSLGVSGDNRSAEALVPSISSADEGSKTKAERRASMPVHPAPRAAAESLSLMSIVEGVARANRDGWAGSGGNTNGNANGNNGSNASGGSGGLVEVKAPRPDGSLSRGRTLSAGAALEGLPRAPGSIFSTPSPYSTPAVPSTFAGPDGSGTPSTSSPASSLRRPAKSPLRSALRNASPPPVPVKASPPAPLIIPSAVPVPIPVPAPVLNGVGNGKGKGKAVEPVEVRKKDDDSDDGASISSYETGHETFNEDGNETETERGGDHDEEDVKPPPPPPHEYPVGNGIVALTLHDSPVQHGSNPLIEDYGHGGSDLSASSASTQTGAAPQRRKSVRVSLQPTFSTTPPALDEETEDERPPWGRPQPTDMWEDSSEEDVEYQKAKKLLTRISRKEKKNR</sequence>
<feature type="compositionally biased region" description="Low complexity" evidence="1">
    <location>
        <begin position="1308"/>
        <end position="1319"/>
    </location>
</feature>
<dbReference type="Gene3D" id="1.20.1270.60">
    <property type="entry name" value="Arfaptin homology (AH) domain/BAR domain"/>
    <property type="match status" value="1"/>
</dbReference>
<dbReference type="GO" id="GO:0008289">
    <property type="term" value="F:lipid binding"/>
    <property type="evidence" value="ECO:0007669"/>
    <property type="project" value="TreeGrafter"/>
</dbReference>
<feature type="compositionally biased region" description="Polar residues" evidence="1">
    <location>
        <begin position="671"/>
        <end position="692"/>
    </location>
</feature>
<dbReference type="GO" id="GO:0070941">
    <property type="term" value="P:eisosome assembly"/>
    <property type="evidence" value="ECO:0007669"/>
    <property type="project" value="TreeGrafter"/>
</dbReference>
<dbReference type="Proteomes" id="UP001215598">
    <property type="component" value="Unassembled WGS sequence"/>
</dbReference>
<reference evidence="2" key="1">
    <citation type="submission" date="2023-03" db="EMBL/GenBank/DDBJ databases">
        <title>Massive genome expansion in bonnet fungi (Mycena s.s.) driven by repeated elements and novel gene families across ecological guilds.</title>
        <authorList>
            <consortium name="Lawrence Berkeley National Laboratory"/>
            <person name="Harder C.B."/>
            <person name="Miyauchi S."/>
            <person name="Viragh M."/>
            <person name="Kuo A."/>
            <person name="Thoen E."/>
            <person name="Andreopoulos B."/>
            <person name="Lu D."/>
            <person name="Skrede I."/>
            <person name="Drula E."/>
            <person name="Henrissat B."/>
            <person name="Morin E."/>
            <person name="Kohler A."/>
            <person name="Barry K."/>
            <person name="LaButti K."/>
            <person name="Morin E."/>
            <person name="Salamov A."/>
            <person name="Lipzen A."/>
            <person name="Mereny Z."/>
            <person name="Hegedus B."/>
            <person name="Baldrian P."/>
            <person name="Stursova M."/>
            <person name="Weitz H."/>
            <person name="Taylor A."/>
            <person name="Grigoriev I.V."/>
            <person name="Nagy L.G."/>
            <person name="Martin F."/>
            <person name="Kauserud H."/>
        </authorList>
    </citation>
    <scope>NUCLEOTIDE SEQUENCE</scope>
    <source>
        <strain evidence="2">CBHHK182m</strain>
    </source>
</reference>
<feature type="region of interest" description="Disordered" evidence="1">
    <location>
        <begin position="634"/>
        <end position="709"/>
    </location>
</feature>
<feature type="region of interest" description="Disordered" evidence="1">
    <location>
        <begin position="855"/>
        <end position="886"/>
    </location>
</feature>
<feature type="compositionally biased region" description="Basic and acidic residues" evidence="1">
    <location>
        <begin position="802"/>
        <end position="821"/>
    </location>
</feature>
<name>A0AAD7HS96_9AGAR</name>
<dbReference type="GO" id="GO:0006897">
    <property type="term" value="P:endocytosis"/>
    <property type="evidence" value="ECO:0007669"/>
    <property type="project" value="TreeGrafter"/>
</dbReference>
<protein>
    <recommendedName>
        <fullName evidence="4">F-box domain-containing protein</fullName>
    </recommendedName>
</protein>
<dbReference type="InterPro" id="IPR028245">
    <property type="entry name" value="PIL1/LSP1"/>
</dbReference>
<feature type="region of interest" description="Disordered" evidence="1">
    <location>
        <begin position="1060"/>
        <end position="1373"/>
    </location>
</feature>
<evidence type="ECO:0008006" key="4">
    <source>
        <dbReference type="Google" id="ProtNLM"/>
    </source>
</evidence>
<evidence type="ECO:0000313" key="3">
    <source>
        <dbReference type="Proteomes" id="UP001215598"/>
    </source>
</evidence>
<feature type="compositionally biased region" description="Acidic residues" evidence="1">
    <location>
        <begin position="764"/>
        <end position="777"/>
    </location>
</feature>
<proteinExistence type="predicted"/>
<dbReference type="PANTHER" id="PTHR31962:SF1">
    <property type="entry name" value="SPHINGOLIPID LONG CHAIN BASE-RESPONSIVE PROTEIN PIL1"/>
    <property type="match status" value="1"/>
</dbReference>
<feature type="region of interest" description="Disordered" evidence="1">
    <location>
        <begin position="931"/>
        <end position="1037"/>
    </location>
</feature>
<feature type="compositionally biased region" description="Low complexity" evidence="1">
    <location>
        <begin position="971"/>
        <end position="982"/>
    </location>
</feature>
<feature type="region of interest" description="Disordered" evidence="1">
    <location>
        <begin position="762"/>
        <end position="822"/>
    </location>
</feature>
<feature type="compositionally biased region" description="Low complexity" evidence="1">
    <location>
        <begin position="1143"/>
        <end position="1162"/>
    </location>
</feature>
<feature type="compositionally biased region" description="Basic and acidic residues" evidence="1">
    <location>
        <begin position="1251"/>
        <end position="1264"/>
    </location>
</feature>
<feature type="compositionally biased region" description="Pro residues" evidence="1">
    <location>
        <begin position="1171"/>
        <end position="1199"/>
    </location>
</feature>
<dbReference type="PANTHER" id="PTHR31962">
    <property type="entry name" value="SPHINGOLIPID LONG CHAIN BASE-RESPONSIVE PROTEIN PIL1"/>
    <property type="match status" value="1"/>
</dbReference>
<dbReference type="InterPro" id="IPR032675">
    <property type="entry name" value="LRR_dom_sf"/>
</dbReference>
<feature type="compositionally biased region" description="Basic and acidic residues" evidence="1">
    <location>
        <begin position="1019"/>
        <end position="1029"/>
    </location>
</feature>
<feature type="compositionally biased region" description="Polar residues" evidence="1">
    <location>
        <begin position="1121"/>
        <end position="1133"/>
    </location>
</feature>
<evidence type="ECO:0000313" key="2">
    <source>
        <dbReference type="EMBL" id="KAJ7727236.1"/>
    </source>
</evidence>
<feature type="compositionally biased region" description="Acidic residues" evidence="1">
    <location>
        <begin position="1360"/>
        <end position="1369"/>
    </location>
</feature>
<feature type="compositionally biased region" description="Low complexity" evidence="1">
    <location>
        <begin position="634"/>
        <end position="649"/>
    </location>
</feature>
<dbReference type="InterPro" id="IPR027267">
    <property type="entry name" value="AH/BAR_dom_sf"/>
</dbReference>
<feature type="compositionally biased region" description="Basic and acidic residues" evidence="1">
    <location>
        <begin position="1213"/>
        <end position="1225"/>
    </location>
</feature>
<gene>
    <name evidence="2" type="ORF">B0H16DRAFT_1697802</name>
</gene>
<feature type="compositionally biased region" description="Basic residues" evidence="1">
    <location>
        <begin position="951"/>
        <end position="960"/>
    </location>
</feature>